<accession>A0A7Y9JJU9</accession>
<protein>
    <submittedName>
        <fullName evidence="1">Uncharacterized protein</fullName>
    </submittedName>
</protein>
<reference evidence="1 2" key="1">
    <citation type="submission" date="2020-07" db="EMBL/GenBank/DDBJ databases">
        <title>Sequencing the genomes of 1000 actinobacteria strains.</title>
        <authorList>
            <person name="Klenk H.-P."/>
        </authorList>
    </citation>
    <scope>NUCLEOTIDE SEQUENCE [LARGE SCALE GENOMIC DNA]</scope>
    <source>
        <strain evidence="1 2">DSM 40398</strain>
    </source>
</reference>
<dbReference type="Proteomes" id="UP000529783">
    <property type="component" value="Unassembled WGS sequence"/>
</dbReference>
<dbReference type="AlphaFoldDB" id="A0A7Y9JJU9"/>
<comment type="caution">
    <text evidence="1">The sequence shown here is derived from an EMBL/GenBank/DDBJ whole genome shotgun (WGS) entry which is preliminary data.</text>
</comment>
<gene>
    <name evidence="1" type="ORF">BJY14_007845</name>
</gene>
<organism evidence="1 2">
    <name type="scientific">Actinomadura luteofluorescens</name>
    <dbReference type="NCBI Taxonomy" id="46163"/>
    <lineage>
        <taxon>Bacteria</taxon>
        <taxon>Bacillati</taxon>
        <taxon>Actinomycetota</taxon>
        <taxon>Actinomycetes</taxon>
        <taxon>Streptosporangiales</taxon>
        <taxon>Thermomonosporaceae</taxon>
        <taxon>Actinomadura</taxon>
    </lineage>
</organism>
<dbReference type="EMBL" id="JACCBA010000001">
    <property type="protein sequence ID" value="NYD51862.1"/>
    <property type="molecule type" value="Genomic_DNA"/>
</dbReference>
<name>A0A7Y9JJU9_9ACTN</name>
<proteinExistence type="predicted"/>
<keyword evidence="2" id="KW-1185">Reference proteome</keyword>
<dbReference type="RefSeq" id="WP_281382172.1">
    <property type="nucleotide sequence ID" value="NZ_JACCBA010000001.1"/>
</dbReference>
<evidence type="ECO:0000313" key="2">
    <source>
        <dbReference type="Proteomes" id="UP000529783"/>
    </source>
</evidence>
<sequence>MANPMNCPVPSDDVSLVGAMYGNPEMRGLLDPETGEITQWQ</sequence>
<evidence type="ECO:0000313" key="1">
    <source>
        <dbReference type="EMBL" id="NYD51862.1"/>
    </source>
</evidence>